<accession>A0A9Q0LHQ1</accession>
<dbReference type="SUPFAM" id="SSF52833">
    <property type="entry name" value="Thioredoxin-like"/>
    <property type="match status" value="2"/>
</dbReference>
<dbReference type="Gene3D" id="3.40.30.10">
    <property type="entry name" value="Glutaredoxin"/>
    <property type="match status" value="2"/>
</dbReference>
<feature type="region of interest" description="Disordered" evidence="5">
    <location>
        <begin position="417"/>
        <end position="448"/>
    </location>
</feature>
<evidence type="ECO:0000256" key="4">
    <source>
        <dbReference type="ARBA" id="ARBA00023136"/>
    </source>
</evidence>
<dbReference type="CDD" id="cd02961">
    <property type="entry name" value="PDI_a_family"/>
    <property type="match status" value="1"/>
</dbReference>
<dbReference type="EMBL" id="JAPDFW010000088">
    <property type="protein sequence ID" value="KAJ5071405.1"/>
    <property type="molecule type" value="Genomic_DNA"/>
</dbReference>
<dbReference type="Proteomes" id="UP001149090">
    <property type="component" value="Unassembled WGS sequence"/>
</dbReference>
<keyword evidence="2 6" id="KW-0812">Transmembrane</keyword>
<evidence type="ECO:0000256" key="7">
    <source>
        <dbReference type="SAM" id="SignalP"/>
    </source>
</evidence>
<dbReference type="Pfam" id="PF00085">
    <property type="entry name" value="Thioredoxin"/>
    <property type="match status" value="1"/>
</dbReference>
<evidence type="ECO:0000259" key="8">
    <source>
        <dbReference type="PROSITE" id="PS51352"/>
    </source>
</evidence>
<evidence type="ECO:0000256" key="5">
    <source>
        <dbReference type="SAM" id="MobiDB-lite"/>
    </source>
</evidence>
<feature type="signal peptide" evidence="7">
    <location>
        <begin position="1"/>
        <end position="17"/>
    </location>
</feature>
<proteinExistence type="predicted"/>
<protein>
    <submittedName>
        <fullName evidence="9">Protein disulfide-isomerase tmx3</fullName>
    </submittedName>
</protein>
<dbReference type="PANTHER" id="PTHR46426:SF1">
    <property type="entry name" value="PROTEIN DISULFIDE-ISOMERASE TMX3"/>
    <property type="match status" value="1"/>
</dbReference>
<name>A0A9Q0LHQ1_ANAIG</name>
<dbReference type="InterPro" id="IPR013766">
    <property type="entry name" value="Thioredoxin_domain"/>
</dbReference>
<sequence>MKTINLILFAIIFLSSSFPSSQNSIVEIDSENFTRLLSQSSNWFVIFVASWCVHCEPLENKFIAASTLYEGEVSFGKVDCNENYEICDSLKIDYLPSLVFFSDQTAHRYLKDDPTESDLLSFTEKMSHPVLSKLTNLDSIPRHLSQNYTVFIVATPNQMTREGSIALIMPFAIKYKSRSYFYMADTTWLIDELRKRLPSPLWESMLKIATLMLELKHPVILAGIDPETSVFLPCDPFQKGKLQSWIRKNTMSLISELSELSYQDLLYYPKKTAIAAVNLSNPETTEFFQLYRQVAKNYTDFIIFSWINVDKWAKFLEQYHLDPAKTPSILFIDSKTEEYYVKTDNMLDLNSLSTFLDQVKKKQIKSKSRLSAFVRLTRYIKQKFSFAGNHLVKFIVSIFALILAFLFLLKNLLNKNKDQPNNNNSGRKIKRNSSKEKKKRKKRNGQNN</sequence>
<dbReference type="AlphaFoldDB" id="A0A9Q0LHQ1"/>
<evidence type="ECO:0000256" key="6">
    <source>
        <dbReference type="SAM" id="Phobius"/>
    </source>
</evidence>
<dbReference type="Pfam" id="PF13848">
    <property type="entry name" value="Thioredoxin_6"/>
    <property type="match status" value="1"/>
</dbReference>
<dbReference type="OMA" id="TPCAISI"/>
<reference evidence="9" key="1">
    <citation type="submission" date="2022-10" db="EMBL/GenBank/DDBJ databases">
        <title>Novel sulphate-reducing endosymbionts in the free-living metamonad Anaeramoeba.</title>
        <authorList>
            <person name="Jerlstrom-Hultqvist J."/>
            <person name="Cepicka I."/>
            <person name="Gallot-Lavallee L."/>
            <person name="Salas-Leiva D."/>
            <person name="Curtis B.A."/>
            <person name="Zahonova K."/>
            <person name="Pipaliya S."/>
            <person name="Dacks J."/>
            <person name="Roger A.J."/>
        </authorList>
    </citation>
    <scope>NUCLEOTIDE SEQUENCE</scope>
    <source>
        <strain evidence="9">BMAN</strain>
    </source>
</reference>
<keyword evidence="3 6" id="KW-1133">Transmembrane helix</keyword>
<keyword evidence="7" id="KW-0732">Signal</keyword>
<comment type="subcellular location">
    <subcellularLocation>
        <location evidence="1">Membrane</location>
        <topology evidence="1">Single-pass membrane protein</topology>
    </subcellularLocation>
</comment>
<organism evidence="9 10">
    <name type="scientific">Anaeramoeba ignava</name>
    <name type="common">Anaerobic marine amoeba</name>
    <dbReference type="NCBI Taxonomy" id="1746090"/>
    <lineage>
        <taxon>Eukaryota</taxon>
        <taxon>Metamonada</taxon>
        <taxon>Anaeramoebidae</taxon>
        <taxon>Anaeramoeba</taxon>
    </lineage>
</organism>
<dbReference type="PROSITE" id="PS51352">
    <property type="entry name" value="THIOREDOXIN_2"/>
    <property type="match status" value="1"/>
</dbReference>
<dbReference type="InterPro" id="IPR036249">
    <property type="entry name" value="Thioredoxin-like_sf"/>
</dbReference>
<feature type="domain" description="Thioredoxin" evidence="8">
    <location>
        <begin position="7"/>
        <end position="128"/>
    </location>
</feature>
<evidence type="ECO:0000313" key="9">
    <source>
        <dbReference type="EMBL" id="KAJ5071405.1"/>
    </source>
</evidence>
<dbReference type="InterPro" id="IPR052250">
    <property type="entry name" value="PDI_TMX3"/>
</dbReference>
<dbReference type="CDD" id="cd02982">
    <property type="entry name" value="PDI_b'_family"/>
    <property type="match status" value="1"/>
</dbReference>
<feature type="transmembrane region" description="Helical" evidence="6">
    <location>
        <begin position="391"/>
        <end position="409"/>
    </location>
</feature>
<gene>
    <name evidence="9" type="ORF">M0811_10248</name>
</gene>
<dbReference type="OrthoDB" id="71336at2759"/>
<dbReference type="GO" id="GO:0016020">
    <property type="term" value="C:membrane"/>
    <property type="evidence" value="ECO:0007669"/>
    <property type="project" value="UniProtKB-SubCell"/>
</dbReference>
<feature type="chain" id="PRO_5040432764" evidence="7">
    <location>
        <begin position="18"/>
        <end position="448"/>
    </location>
</feature>
<dbReference type="GO" id="GO:0005783">
    <property type="term" value="C:endoplasmic reticulum"/>
    <property type="evidence" value="ECO:0007669"/>
    <property type="project" value="TreeGrafter"/>
</dbReference>
<keyword evidence="4 6" id="KW-0472">Membrane</keyword>
<evidence type="ECO:0000256" key="3">
    <source>
        <dbReference type="ARBA" id="ARBA00022989"/>
    </source>
</evidence>
<evidence type="ECO:0000256" key="2">
    <source>
        <dbReference type="ARBA" id="ARBA00022692"/>
    </source>
</evidence>
<feature type="compositionally biased region" description="Basic residues" evidence="5">
    <location>
        <begin position="427"/>
        <end position="448"/>
    </location>
</feature>
<evidence type="ECO:0000256" key="1">
    <source>
        <dbReference type="ARBA" id="ARBA00004167"/>
    </source>
</evidence>
<comment type="caution">
    <text evidence="9">The sequence shown here is derived from an EMBL/GenBank/DDBJ whole genome shotgun (WGS) entry which is preliminary data.</text>
</comment>
<dbReference type="PANTHER" id="PTHR46426">
    <property type="entry name" value="PROTEIN DISULFIDE-ISOMERASE TMX3"/>
    <property type="match status" value="1"/>
</dbReference>
<keyword evidence="10" id="KW-1185">Reference proteome</keyword>
<evidence type="ECO:0000313" key="10">
    <source>
        <dbReference type="Proteomes" id="UP001149090"/>
    </source>
</evidence>